<dbReference type="InterPro" id="IPR019734">
    <property type="entry name" value="TPR_rpt"/>
</dbReference>
<dbReference type="SMART" id="SM00028">
    <property type="entry name" value="TPR"/>
    <property type="match status" value="5"/>
</dbReference>
<accession>A0ABN2AMJ9</accession>
<dbReference type="InterPro" id="IPR027417">
    <property type="entry name" value="P-loop_NTPase"/>
</dbReference>
<dbReference type="InterPro" id="IPR010982">
    <property type="entry name" value="Lambda_DNA-bd_dom_sf"/>
</dbReference>
<protein>
    <submittedName>
        <fullName evidence="4">BTAD domain-containing putative transcriptional regulator</fullName>
    </submittedName>
</protein>
<evidence type="ECO:0000256" key="2">
    <source>
        <dbReference type="SAM" id="MobiDB-lite"/>
    </source>
</evidence>
<feature type="compositionally biased region" description="Basic and acidic residues" evidence="2">
    <location>
        <begin position="100"/>
        <end position="135"/>
    </location>
</feature>
<dbReference type="SUPFAM" id="SSF52540">
    <property type="entry name" value="P-loop containing nucleoside triphosphate hydrolases"/>
    <property type="match status" value="1"/>
</dbReference>
<keyword evidence="5" id="KW-1185">Reference proteome</keyword>
<dbReference type="PRINTS" id="PR00364">
    <property type="entry name" value="DISEASERSIST"/>
</dbReference>
<gene>
    <name evidence="4" type="ORF">GCM10009827_042260</name>
</gene>
<dbReference type="PROSITE" id="PS50005">
    <property type="entry name" value="TPR"/>
    <property type="match status" value="2"/>
</dbReference>
<dbReference type="PANTHER" id="PTHR47691:SF3">
    <property type="entry name" value="HTH-TYPE TRANSCRIPTIONAL REGULATOR RV0890C-RELATED"/>
    <property type="match status" value="1"/>
</dbReference>
<evidence type="ECO:0000259" key="3">
    <source>
        <dbReference type="PROSITE" id="PS50943"/>
    </source>
</evidence>
<reference evidence="4 5" key="1">
    <citation type="journal article" date="2019" name="Int. J. Syst. Evol. Microbiol.">
        <title>The Global Catalogue of Microorganisms (GCM) 10K type strain sequencing project: providing services to taxonomists for standard genome sequencing and annotation.</title>
        <authorList>
            <consortium name="The Broad Institute Genomics Platform"/>
            <consortium name="The Broad Institute Genome Sequencing Center for Infectious Disease"/>
            <person name="Wu L."/>
            <person name="Ma J."/>
        </authorList>
    </citation>
    <scope>NUCLEOTIDE SEQUENCE [LARGE SCALE GENOMIC DNA]</scope>
    <source>
        <strain evidence="4 5">JCM 15933</strain>
    </source>
</reference>
<feature type="domain" description="HTH cro/C1-type" evidence="3">
    <location>
        <begin position="48"/>
        <end position="93"/>
    </location>
</feature>
<organism evidence="4 5">
    <name type="scientific">Dactylosporangium maewongense</name>
    <dbReference type="NCBI Taxonomy" id="634393"/>
    <lineage>
        <taxon>Bacteria</taxon>
        <taxon>Bacillati</taxon>
        <taxon>Actinomycetota</taxon>
        <taxon>Actinomycetes</taxon>
        <taxon>Micromonosporales</taxon>
        <taxon>Micromonosporaceae</taxon>
        <taxon>Dactylosporangium</taxon>
    </lineage>
</organism>
<dbReference type="Pfam" id="PF13181">
    <property type="entry name" value="TPR_8"/>
    <property type="match status" value="1"/>
</dbReference>
<feature type="repeat" description="TPR" evidence="1">
    <location>
        <begin position="715"/>
        <end position="748"/>
    </location>
</feature>
<dbReference type="PANTHER" id="PTHR47691">
    <property type="entry name" value="REGULATOR-RELATED"/>
    <property type="match status" value="1"/>
</dbReference>
<dbReference type="SUPFAM" id="SSF48452">
    <property type="entry name" value="TPR-like"/>
    <property type="match status" value="2"/>
</dbReference>
<evidence type="ECO:0000313" key="4">
    <source>
        <dbReference type="EMBL" id="GAA1521817.1"/>
    </source>
</evidence>
<dbReference type="Gene3D" id="1.10.260.40">
    <property type="entry name" value="lambda repressor-like DNA-binding domains"/>
    <property type="match status" value="1"/>
</dbReference>
<proteinExistence type="predicted"/>
<dbReference type="Pfam" id="PF13560">
    <property type="entry name" value="HTH_31"/>
    <property type="match status" value="1"/>
</dbReference>
<dbReference type="InterPro" id="IPR001387">
    <property type="entry name" value="Cro/C1-type_HTH"/>
</dbReference>
<dbReference type="CDD" id="cd00093">
    <property type="entry name" value="HTH_XRE"/>
    <property type="match status" value="1"/>
</dbReference>
<dbReference type="Proteomes" id="UP001501470">
    <property type="component" value="Unassembled WGS sequence"/>
</dbReference>
<evidence type="ECO:0000256" key="1">
    <source>
        <dbReference type="PROSITE-ProRule" id="PRU00339"/>
    </source>
</evidence>
<feature type="repeat" description="TPR" evidence="1">
    <location>
        <begin position="675"/>
        <end position="708"/>
    </location>
</feature>
<dbReference type="Pfam" id="PF13424">
    <property type="entry name" value="TPR_12"/>
    <property type="match status" value="1"/>
</dbReference>
<evidence type="ECO:0000313" key="5">
    <source>
        <dbReference type="Proteomes" id="UP001501470"/>
    </source>
</evidence>
<dbReference type="Gene3D" id="3.40.50.300">
    <property type="entry name" value="P-loop containing nucleotide triphosphate hydrolases"/>
    <property type="match status" value="1"/>
</dbReference>
<name>A0ABN2AMJ9_9ACTN</name>
<sequence length="801" mass="85312">MVSCRSIMDSDSAAVVATASRVESVDELAELLRHLRRRQARRRGEPPLTYRELAGRTGWSHGSIGGYLTGKIVPPADRFDELVQLLDVAPEELGALADARDRVEEHTRADARDRVEEHTRTDARDRVEEHTRADEPGPAAQAADPSVPHQLPAAPDAFTGRAAAITRLDAAVSGAPGVGPGGGTVVVIGTAGVGKTALAVHWAHRVIERFPDGQLYVNLRGFGAGAEVTADEALRAFLTALGVAPDQVPAELDARIGLFRSLLTGRRVLVVLDNAAHAEQVRPLLPGGSGSLALVTSRNQLAGLVATDSAVPVTLDLLTAGETRRLFATRIGAARVEAEPAAVDAIAATCARLPLALVIVAARAAAHPDLPLGVLAHELRTERVLHDAGVRPVFDWSYQRLSAPAATLFRRLSLAPGPDVGRDAAAALLGEVHGEPAGAWRALAELTHASLLTEHAPGRFVAHDLLRAYAAELSGTLDDPADRDAATVRLLEHSLHTAHTAALLLDPHRTPLPGLPAAATPGTEAQALAWFAVEHHTLLAAVREAAATGHDGHAWRLAWTLVDHLDRRGHWPDLLAAQRVALASARRAGDAAGEAVSAHQLGRACIRMGDYDAATTHLELALDRYGHVGDDAGRARAHGNLGFIADRQARPRDAIGHLLRSLDLLRATGDQAGQGSALANLGWLYAASGEHREALDHCHQALELQQRIGDRTGEAYSWDSVGFIHHQLGEHEPAVECYRQALQLWREIGDRYGESETQTHLGDLHRAAGADAEARACWLAALTILEDLGHPDADQVRARVA</sequence>
<dbReference type="Gene3D" id="1.25.40.10">
    <property type="entry name" value="Tetratricopeptide repeat domain"/>
    <property type="match status" value="1"/>
</dbReference>
<feature type="region of interest" description="Disordered" evidence="2">
    <location>
        <begin position="100"/>
        <end position="149"/>
    </location>
</feature>
<dbReference type="SMART" id="SM00530">
    <property type="entry name" value="HTH_XRE"/>
    <property type="match status" value="1"/>
</dbReference>
<dbReference type="PROSITE" id="PS50943">
    <property type="entry name" value="HTH_CROC1"/>
    <property type="match status" value="1"/>
</dbReference>
<keyword evidence="1" id="KW-0802">TPR repeat</keyword>
<dbReference type="InterPro" id="IPR011990">
    <property type="entry name" value="TPR-like_helical_dom_sf"/>
</dbReference>
<comment type="caution">
    <text evidence="4">The sequence shown here is derived from an EMBL/GenBank/DDBJ whole genome shotgun (WGS) entry which is preliminary data.</text>
</comment>
<dbReference type="SUPFAM" id="SSF47413">
    <property type="entry name" value="lambda repressor-like DNA-binding domains"/>
    <property type="match status" value="1"/>
</dbReference>
<dbReference type="EMBL" id="BAAAQD010000008">
    <property type="protein sequence ID" value="GAA1521817.1"/>
    <property type="molecule type" value="Genomic_DNA"/>
</dbReference>